<reference evidence="1 2" key="1">
    <citation type="submission" date="2024-09" db="EMBL/GenBank/DDBJ databases">
        <title>Chromosome-scale assembly of Riccia fluitans.</title>
        <authorList>
            <person name="Paukszto L."/>
            <person name="Sawicki J."/>
            <person name="Karawczyk K."/>
            <person name="Piernik-Szablinska J."/>
            <person name="Szczecinska M."/>
            <person name="Mazdziarz M."/>
        </authorList>
    </citation>
    <scope>NUCLEOTIDE SEQUENCE [LARGE SCALE GENOMIC DNA]</scope>
    <source>
        <strain evidence="1">Rf_01</strain>
        <tissue evidence="1">Aerial parts of the thallus</tissue>
    </source>
</reference>
<keyword evidence="2" id="KW-1185">Reference proteome</keyword>
<dbReference type="AlphaFoldDB" id="A0ABD1Z2P1"/>
<dbReference type="InterPro" id="IPR012337">
    <property type="entry name" value="RNaseH-like_sf"/>
</dbReference>
<dbReference type="SUPFAM" id="SSF53098">
    <property type="entry name" value="Ribonuclease H-like"/>
    <property type="match status" value="1"/>
</dbReference>
<name>A0ABD1Z2P1_9MARC</name>
<gene>
    <name evidence="1" type="ORF">R1flu_009365</name>
</gene>
<evidence type="ECO:0000313" key="2">
    <source>
        <dbReference type="Proteomes" id="UP001605036"/>
    </source>
</evidence>
<accession>A0ABD1Z2P1</accession>
<dbReference type="PANTHER" id="PTHR46880:SF5">
    <property type="entry name" value="DUF4371 DOMAIN-CONTAINING PROTEIN"/>
    <property type="match status" value="1"/>
</dbReference>
<evidence type="ECO:0008006" key="3">
    <source>
        <dbReference type="Google" id="ProtNLM"/>
    </source>
</evidence>
<comment type="caution">
    <text evidence="1">The sequence shown here is derived from an EMBL/GenBank/DDBJ whole genome shotgun (WGS) entry which is preliminary data.</text>
</comment>
<evidence type="ECO:0000313" key="1">
    <source>
        <dbReference type="EMBL" id="KAL2641778.1"/>
    </source>
</evidence>
<dbReference type="EMBL" id="JBHFFA010000002">
    <property type="protein sequence ID" value="KAL2641778.1"/>
    <property type="molecule type" value="Genomic_DNA"/>
</dbReference>
<sequence>MQLIESCTEDVPRRLYRDDKACVEFIFYMSQVIEVQVLDQVRASPFWGLMIDKSTDVSVTSHLVVFCTFLDEGQVKTVFFGLLHIPQKDSGSIVQEICKQIYDWGLEPSKLVGFRSYGASTMLGSKNGVAVRLKRSLNPFLTITHCVAHRTNLASLATTKDPTYKVNMYQDLGKLSYGLH</sequence>
<organism evidence="1 2">
    <name type="scientific">Riccia fluitans</name>
    <dbReference type="NCBI Taxonomy" id="41844"/>
    <lineage>
        <taxon>Eukaryota</taxon>
        <taxon>Viridiplantae</taxon>
        <taxon>Streptophyta</taxon>
        <taxon>Embryophyta</taxon>
        <taxon>Marchantiophyta</taxon>
        <taxon>Marchantiopsida</taxon>
        <taxon>Marchantiidae</taxon>
        <taxon>Marchantiales</taxon>
        <taxon>Ricciaceae</taxon>
        <taxon>Riccia</taxon>
    </lineage>
</organism>
<dbReference type="Proteomes" id="UP001605036">
    <property type="component" value="Unassembled WGS sequence"/>
</dbReference>
<dbReference type="PANTHER" id="PTHR46880">
    <property type="entry name" value="RAS-ASSOCIATING DOMAIN-CONTAINING PROTEIN"/>
    <property type="match status" value="1"/>
</dbReference>
<proteinExistence type="predicted"/>
<protein>
    <recommendedName>
        <fullName evidence="3">DUF4371 domain-containing protein</fullName>
    </recommendedName>
</protein>